<comment type="caution">
    <text evidence="2">The sequence shown here is derived from an EMBL/GenBank/DDBJ whole genome shotgun (WGS) entry which is preliminary data.</text>
</comment>
<name>A0AAN9FMB1_CLITE</name>
<dbReference type="AlphaFoldDB" id="A0AAN9FMB1"/>
<keyword evidence="3" id="KW-1185">Reference proteome</keyword>
<evidence type="ECO:0000313" key="2">
    <source>
        <dbReference type="EMBL" id="KAK7279092.1"/>
    </source>
</evidence>
<dbReference type="Proteomes" id="UP001359559">
    <property type="component" value="Unassembled WGS sequence"/>
</dbReference>
<protein>
    <submittedName>
        <fullName evidence="2">Uncharacterized protein</fullName>
    </submittedName>
</protein>
<accession>A0AAN9FMB1</accession>
<organism evidence="2 3">
    <name type="scientific">Clitoria ternatea</name>
    <name type="common">Butterfly pea</name>
    <dbReference type="NCBI Taxonomy" id="43366"/>
    <lineage>
        <taxon>Eukaryota</taxon>
        <taxon>Viridiplantae</taxon>
        <taxon>Streptophyta</taxon>
        <taxon>Embryophyta</taxon>
        <taxon>Tracheophyta</taxon>
        <taxon>Spermatophyta</taxon>
        <taxon>Magnoliopsida</taxon>
        <taxon>eudicotyledons</taxon>
        <taxon>Gunneridae</taxon>
        <taxon>Pentapetalae</taxon>
        <taxon>rosids</taxon>
        <taxon>fabids</taxon>
        <taxon>Fabales</taxon>
        <taxon>Fabaceae</taxon>
        <taxon>Papilionoideae</taxon>
        <taxon>50 kb inversion clade</taxon>
        <taxon>NPAAA clade</taxon>
        <taxon>indigoferoid/millettioid clade</taxon>
        <taxon>Phaseoleae</taxon>
        <taxon>Clitoria</taxon>
    </lineage>
</organism>
<proteinExistence type="predicted"/>
<dbReference type="EMBL" id="JAYKXN010000006">
    <property type="protein sequence ID" value="KAK7279091.1"/>
    <property type="molecule type" value="Genomic_DNA"/>
</dbReference>
<evidence type="ECO:0000313" key="1">
    <source>
        <dbReference type="EMBL" id="KAK7279091.1"/>
    </source>
</evidence>
<evidence type="ECO:0000313" key="3">
    <source>
        <dbReference type="Proteomes" id="UP001359559"/>
    </source>
</evidence>
<dbReference type="EMBL" id="JAYKXN010000006">
    <property type="protein sequence ID" value="KAK7279092.1"/>
    <property type="molecule type" value="Genomic_DNA"/>
</dbReference>
<gene>
    <name evidence="1" type="ORF">RJT34_24135</name>
    <name evidence="2" type="ORF">RJT34_24136</name>
</gene>
<sequence>MEKLVEREREKELDSIKEQYLSSKKAHDYFLQSTFRGHLKLNNKVVEMFLERPKDVFNCSMLFFDHLGDDVVERVAQHLRINGPSKIRLTSYNCCGTFV</sequence>
<reference evidence="2 3" key="1">
    <citation type="submission" date="2024-01" db="EMBL/GenBank/DDBJ databases">
        <title>The genomes of 5 underutilized Papilionoideae crops provide insights into root nodulation and disease resistance.</title>
        <authorList>
            <person name="Yuan L."/>
        </authorList>
    </citation>
    <scope>NUCLEOTIDE SEQUENCE [LARGE SCALE GENOMIC DNA]</scope>
    <source>
        <strain evidence="2">LY-2023</strain>
        <tissue evidence="2">Leaf</tissue>
    </source>
</reference>